<evidence type="ECO:0000256" key="10">
    <source>
        <dbReference type="RuleBase" id="RU364115"/>
    </source>
</evidence>
<dbReference type="AlphaFoldDB" id="A0A2N3L0G7"/>
<evidence type="ECO:0000256" key="2">
    <source>
        <dbReference type="ARBA" id="ARBA00008598"/>
    </source>
</evidence>
<comment type="subunit">
    <text evidence="10">The type I restriction/modification system is composed of three polypeptides R, M and S.</text>
</comment>
<protein>
    <recommendedName>
        <fullName evidence="10">Type I restriction enzyme endonuclease subunit</fullName>
        <shortName evidence="10">R protein</shortName>
        <ecNumber evidence="10">3.1.21.3</ecNumber>
    </recommendedName>
</protein>
<dbReference type="Pfam" id="PF22679">
    <property type="entry name" value="T1R_D3-like"/>
    <property type="match status" value="1"/>
</dbReference>
<dbReference type="GO" id="GO:0009307">
    <property type="term" value="P:DNA restriction-modification system"/>
    <property type="evidence" value="ECO:0007669"/>
    <property type="project" value="UniProtKB-KW"/>
</dbReference>
<keyword evidence="9 10" id="KW-0238">DNA-binding</keyword>
<evidence type="ECO:0000256" key="4">
    <source>
        <dbReference type="ARBA" id="ARBA00022741"/>
    </source>
</evidence>
<keyword evidence="4 10" id="KW-0547">Nucleotide-binding</keyword>
<comment type="catalytic activity">
    <reaction evidence="1 10">
        <text>Endonucleolytic cleavage of DNA to give random double-stranded fragments with terminal 5'-phosphates, ATP is simultaneously hydrolyzed.</text>
        <dbReference type="EC" id="3.1.21.3"/>
    </reaction>
</comment>
<keyword evidence="12" id="KW-0347">Helicase</keyword>
<dbReference type="GO" id="GO:0003677">
    <property type="term" value="F:DNA binding"/>
    <property type="evidence" value="ECO:0007669"/>
    <property type="project" value="UniProtKB-KW"/>
</dbReference>
<evidence type="ECO:0000256" key="3">
    <source>
        <dbReference type="ARBA" id="ARBA00022722"/>
    </source>
</evidence>
<comment type="caution">
    <text evidence="12">The sequence shown here is derived from an EMBL/GenBank/DDBJ whole genome shotgun (WGS) entry which is preliminary data.</text>
</comment>
<dbReference type="InterPro" id="IPR055180">
    <property type="entry name" value="HsdR_RecA-like_helicase_dom_2"/>
</dbReference>
<gene>
    <name evidence="12" type="ORF">COO92_21565</name>
</gene>
<proteinExistence type="inferred from homology"/>
<keyword evidence="3" id="KW-0540">Nuclease</keyword>
<dbReference type="CDD" id="cd18800">
    <property type="entry name" value="SF2_C_EcoR124I-like"/>
    <property type="match status" value="1"/>
</dbReference>
<name>A0A2N3L0G7_9PROT</name>
<dbReference type="InterPro" id="IPR022625">
    <property type="entry name" value="TypeI_RM_Rsu_C"/>
</dbReference>
<dbReference type="InterPro" id="IPR051268">
    <property type="entry name" value="Type-I_R_enzyme_R_subunit"/>
</dbReference>
<dbReference type="Proteomes" id="UP000233332">
    <property type="component" value="Unassembled WGS sequence"/>
</dbReference>
<evidence type="ECO:0000256" key="7">
    <source>
        <dbReference type="ARBA" id="ARBA00022801"/>
    </source>
</evidence>
<keyword evidence="7 10" id="KW-0378">Hydrolase</keyword>
<evidence type="ECO:0000256" key="5">
    <source>
        <dbReference type="ARBA" id="ARBA00022747"/>
    </source>
</evidence>
<keyword evidence="6" id="KW-0255">Endonuclease</keyword>
<dbReference type="EMBL" id="NXGX01000016">
    <property type="protein sequence ID" value="PKR56301.1"/>
    <property type="molecule type" value="Genomic_DNA"/>
</dbReference>
<dbReference type="Pfam" id="PF04313">
    <property type="entry name" value="HSDR_N"/>
    <property type="match status" value="1"/>
</dbReference>
<dbReference type="GO" id="GO:0005524">
    <property type="term" value="F:ATP binding"/>
    <property type="evidence" value="ECO:0007669"/>
    <property type="project" value="UniProtKB-KW"/>
</dbReference>
<dbReference type="InterPro" id="IPR004473">
    <property type="entry name" value="Restrct_endonuc_typeI_HsdR"/>
</dbReference>
<dbReference type="InterPro" id="IPR027417">
    <property type="entry name" value="P-loop_NTPase"/>
</dbReference>
<dbReference type="NCBIfam" id="TIGR00348">
    <property type="entry name" value="hsdR"/>
    <property type="match status" value="1"/>
</dbReference>
<organism evidence="12 13">
    <name type="scientific">Thalassospira lohafexi</name>
    <dbReference type="NCBI Taxonomy" id="744227"/>
    <lineage>
        <taxon>Bacteria</taxon>
        <taxon>Pseudomonadati</taxon>
        <taxon>Pseudomonadota</taxon>
        <taxon>Alphaproteobacteria</taxon>
        <taxon>Rhodospirillales</taxon>
        <taxon>Thalassospiraceae</taxon>
        <taxon>Thalassospira</taxon>
    </lineage>
</organism>
<dbReference type="GO" id="GO:0004386">
    <property type="term" value="F:helicase activity"/>
    <property type="evidence" value="ECO:0007669"/>
    <property type="project" value="UniProtKB-KW"/>
</dbReference>
<feature type="domain" description="Helicase ATP-binding" evidence="11">
    <location>
        <begin position="263"/>
        <end position="444"/>
    </location>
</feature>
<dbReference type="Pfam" id="PF12008">
    <property type="entry name" value="EcoR124_C"/>
    <property type="match status" value="1"/>
</dbReference>
<keyword evidence="13" id="KW-1185">Reference proteome</keyword>
<evidence type="ECO:0000256" key="8">
    <source>
        <dbReference type="ARBA" id="ARBA00022840"/>
    </source>
</evidence>
<comment type="similarity">
    <text evidence="2 10">Belongs to the HsdR family.</text>
</comment>
<dbReference type="InterPro" id="IPR007409">
    <property type="entry name" value="Restrct_endonuc_type1_HsdR_N"/>
</dbReference>
<dbReference type="InterPro" id="IPR040980">
    <property type="entry name" value="SWI2_SNF2"/>
</dbReference>
<dbReference type="Gene3D" id="3.40.50.300">
    <property type="entry name" value="P-loop containing nucleotide triphosphate hydrolases"/>
    <property type="match status" value="2"/>
</dbReference>
<accession>A0A2N3L0G7</accession>
<evidence type="ECO:0000256" key="9">
    <source>
        <dbReference type="ARBA" id="ARBA00023125"/>
    </source>
</evidence>
<evidence type="ECO:0000313" key="13">
    <source>
        <dbReference type="Proteomes" id="UP000233332"/>
    </source>
</evidence>
<keyword evidence="5 10" id="KW-0680">Restriction system</keyword>
<dbReference type="CDD" id="cd22332">
    <property type="entry name" value="HsdR_N"/>
    <property type="match status" value="1"/>
</dbReference>
<reference evidence="12 13" key="1">
    <citation type="submission" date="2017-09" db="EMBL/GenBank/DDBJ databases">
        <title>Biodiversity and function of Thalassospira species in the particle-attached aromatic-hydrocarbon-degrading consortia from the surface seawater of the China South Sea.</title>
        <authorList>
            <person name="Dong C."/>
            <person name="Lai Q."/>
            <person name="Shao Z."/>
        </authorList>
    </citation>
    <scope>NUCLEOTIDE SEQUENCE [LARGE SCALE GENOMIC DNA]</scope>
    <source>
        <strain evidence="12 13">139Z-12</strain>
    </source>
</reference>
<sequence>MVTSTPERDLEEALISKLGTLKYEYRPDIRDRAALEANFRLKFESLNRVALTDGEFKRLLEEIVTPDVFTAARTLRERNNFTRDDGTPLNYTLVNIRDWCKNTFEVINQLRINTDNSHHRYDVLLLINGVPTVQIELKSLGISPRRAMEQIVDYKNDPGNGYSKTLLCFLQLFIVSNRDSTFYFANNNTGHFAFNAEERFLPVYEFADVNNKKIGYLDSFAETFLAKCTLGQTISRYMVLVASEQKLMMMRPYQVYAVKAIVDTIAQDSGNGYIWHTTGSGKTLTSFKASTLLKDNPDIEKCLFVVDRKDLDRQTREEFNKFQEGCVEENTSTASLVRRLLSDDYADKVIVCTIQKLGLALDENSKRNKKQKKDGKKSFKEQLEPLRNKRIAFIFDECHRSQFGENHKAIKEFFPRAQLFGFTGTPIFDRNAAQQKIEGTQASMKTTEDLFQERLHTYTITHAIDDGNVLRFHVDYFKPQGKTLPKPGEPLAKRAVIEAILDKHDAATGQRRFNALLATASINDAIEYHALFKAMQAEKQAANPSFQPLNIACVFSPPAEGDPDVKQIQEDLPQEKEDNAVEPEKKKEALKAILADYNAHYGTNHKIGEFDLYYQDVQKRIKDQQWPDADLRKAYPNVPHHKIDITIVVDMLLTGFDSKFLNTLYVDKNLKHHGLIQAFSRTNRVLNATKPYGNILDFRQQQDAVDAAIALFSGEAAAEKAREIWLVDKAPVVIQKLEAGVQKLAAFMKSQGLDCAPDAVPNLKGDAARAAFVEHFKEVQRLKTQLDQYTDLTPENAAAIEQVLPRDNLLGFRGAYLETAQRLRAQQGKGVDKPTQEVDELDFEFVLFASAVIDYDYIMGLIARYSEASPGKQKMSREELIGLIQSDAKFMDEREDITAYIATLKAGEGLSEKAIRDGYSRFKAEKNTAELASIASKHGLTNDALQDFVDTILQRMIFDGEALTDLMEPLGLNWKARRVKELDLMADLMPLLIKRAGGREISGLSAYDQ</sequence>
<dbReference type="PROSITE" id="PS51192">
    <property type="entry name" value="HELICASE_ATP_BIND_1"/>
    <property type="match status" value="1"/>
</dbReference>
<dbReference type="SMART" id="SM00487">
    <property type="entry name" value="DEXDc"/>
    <property type="match status" value="1"/>
</dbReference>
<comment type="function">
    <text evidence="10">Subunit R is required for both nuclease and ATPase activities, but not for modification.</text>
</comment>
<dbReference type="Pfam" id="PF18766">
    <property type="entry name" value="SWI2_SNF2"/>
    <property type="match status" value="1"/>
</dbReference>
<dbReference type="PANTHER" id="PTHR30195:SF16">
    <property type="entry name" value="TYPE I RESTRICTION ENZYME ENDONUCLEASE SUBUNIT"/>
    <property type="match status" value="1"/>
</dbReference>
<dbReference type="GO" id="GO:0009035">
    <property type="term" value="F:type I site-specific deoxyribonuclease activity"/>
    <property type="evidence" value="ECO:0007669"/>
    <property type="project" value="UniProtKB-EC"/>
</dbReference>
<keyword evidence="8 10" id="KW-0067">ATP-binding</keyword>
<dbReference type="RefSeq" id="WP_101305003.1">
    <property type="nucleotide sequence ID" value="NZ_NXGX01000016.1"/>
</dbReference>
<dbReference type="SUPFAM" id="SSF52540">
    <property type="entry name" value="P-loop containing nucleoside triphosphate hydrolases"/>
    <property type="match status" value="1"/>
</dbReference>
<dbReference type="PANTHER" id="PTHR30195">
    <property type="entry name" value="TYPE I SITE-SPECIFIC DEOXYRIBONUCLEASE PROTEIN SUBUNIT M AND R"/>
    <property type="match status" value="1"/>
</dbReference>
<evidence type="ECO:0000313" key="12">
    <source>
        <dbReference type="EMBL" id="PKR56301.1"/>
    </source>
</evidence>
<dbReference type="InterPro" id="IPR014001">
    <property type="entry name" value="Helicase_ATP-bd"/>
</dbReference>
<evidence type="ECO:0000256" key="1">
    <source>
        <dbReference type="ARBA" id="ARBA00000851"/>
    </source>
</evidence>
<dbReference type="EC" id="3.1.21.3" evidence="10"/>
<evidence type="ECO:0000259" key="11">
    <source>
        <dbReference type="PROSITE" id="PS51192"/>
    </source>
</evidence>
<evidence type="ECO:0000256" key="6">
    <source>
        <dbReference type="ARBA" id="ARBA00022759"/>
    </source>
</evidence>
<dbReference type="Gene3D" id="3.90.1570.50">
    <property type="match status" value="1"/>
</dbReference>